<evidence type="ECO:0000256" key="1">
    <source>
        <dbReference type="SAM" id="SignalP"/>
    </source>
</evidence>
<protein>
    <submittedName>
        <fullName evidence="2">Putative secreted protein</fullName>
    </submittedName>
</protein>
<dbReference type="EMBL" id="GGFL01007647">
    <property type="protein sequence ID" value="MBW71825.1"/>
    <property type="molecule type" value="Transcribed_RNA"/>
</dbReference>
<feature type="signal peptide" evidence="1">
    <location>
        <begin position="1"/>
        <end position="20"/>
    </location>
</feature>
<evidence type="ECO:0000313" key="2">
    <source>
        <dbReference type="EMBL" id="MBW71825.1"/>
    </source>
</evidence>
<feature type="chain" id="PRO_5014766466" evidence="1">
    <location>
        <begin position="21"/>
        <end position="120"/>
    </location>
</feature>
<name>A0A2M4D2R4_ANODA</name>
<proteinExistence type="predicted"/>
<reference evidence="2" key="1">
    <citation type="submission" date="2018-01" db="EMBL/GenBank/DDBJ databases">
        <title>An insight into the sialome of Amazonian anophelines.</title>
        <authorList>
            <person name="Ribeiro J.M."/>
            <person name="Scarpassa V."/>
            <person name="Calvo E."/>
        </authorList>
    </citation>
    <scope>NUCLEOTIDE SEQUENCE</scope>
</reference>
<sequence length="120" mass="13707">MVLWWCWWLVCLFFWGSGWSGRLSGVVLFSCRRWAGLIRSPVDGLSVSLCCEQRRHLRGKCPPIISRNIVSWQCSDQARRRLERGSPQEFRPAESVVVADRVPQSAGTGACDFACDWTCR</sequence>
<keyword evidence="1" id="KW-0732">Signal</keyword>
<accession>A0A2M4D2R4</accession>
<dbReference type="AlphaFoldDB" id="A0A2M4D2R4"/>
<organism evidence="2">
    <name type="scientific">Anopheles darlingi</name>
    <name type="common">Mosquito</name>
    <dbReference type="NCBI Taxonomy" id="43151"/>
    <lineage>
        <taxon>Eukaryota</taxon>
        <taxon>Metazoa</taxon>
        <taxon>Ecdysozoa</taxon>
        <taxon>Arthropoda</taxon>
        <taxon>Hexapoda</taxon>
        <taxon>Insecta</taxon>
        <taxon>Pterygota</taxon>
        <taxon>Neoptera</taxon>
        <taxon>Endopterygota</taxon>
        <taxon>Diptera</taxon>
        <taxon>Nematocera</taxon>
        <taxon>Culicoidea</taxon>
        <taxon>Culicidae</taxon>
        <taxon>Anophelinae</taxon>
        <taxon>Anopheles</taxon>
    </lineage>
</organism>